<protein>
    <recommendedName>
        <fullName evidence="6">Calcium-binding protein</fullName>
    </recommendedName>
</protein>
<dbReference type="InterPro" id="IPR011049">
    <property type="entry name" value="Serralysin-like_metalloprot_C"/>
</dbReference>
<evidence type="ECO:0000313" key="4">
    <source>
        <dbReference type="EMBL" id="EJK75321.1"/>
    </source>
</evidence>
<dbReference type="PRINTS" id="PR00313">
    <property type="entry name" value="CABNDNGRPT"/>
</dbReference>
<accession>K0TLI0</accession>
<dbReference type="EMBL" id="AGNL01003000">
    <property type="protein sequence ID" value="EJK75321.1"/>
    <property type="molecule type" value="Genomic_DNA"/>
</dbReference>
<evidence type="ECO:0008006" key="6">
    <source>
        <dbReference type="Google" id="ProtNLM"/>
    </source>
</evidence>
<dbReference type="Proteomes" id="UP000266841">
    <property type="component" value="Unassembled WGS sequence"/>
</dbReference>
<keyword evidence="5" id="KW-1185">Reference proteome</keyword>
<dbReference type="InterPro" id="IPR018511">
    <property type="entry name" value="Hemolysin-typ_Ca-bd_CS"/>
</dbReference>
<proteinExistence type="predicted"/>
<feature type="region of interest" description="Disordered" evidence="3">
    <location>
        <begin position="48"/>
        <end position="77"/>
    </location>
</feature>
<dbReference type="InterPro" id="IPR001343">
    <property type="entry name" value="Hemolysn_Ca-bd"/>
</dbReference>
<dbReference type="GO" id="GO:0005576">
    <property type="term" value="C:extracellular region"/>
    <property type="evidence" value="ECO:0007669"/>
    <property type="project" value="UniProtKB-SubCell"/>
</dbReference>
<dbReference type="InterPro" id="IPR050557">
    <property type="entry name" value="RTX_toxin/Mannuronan_C5-epim"/>
</dbReference>
<dbReference type="SUPFAM" id="SSF51120">
    <property type="entry name" value="beta-Roll"/>
    <property type="match status" value="1"/>
</dbReference>
<evidence type="ECO:0000313" key="5">
    <source>
        <dbReference type="Proteomes" id="UP000266841"/>
    </source>
</evidence>
<evidence type="ECO:0000256" key="3">
    <source>
        <dbReference type="SAM" id="MobiDB-lite"/>
    </source>
</evidence>
<dbReference type="PROSITE" id="PS00330">
    <property type="entry name" value="HEMOLYSIN_CALCIUM"/>
    <property type="match status" value="5"/>
</dbReference>
<organism evidence="4 5">
    <name type="scientific">Thalassiosira oceanica</name>
    <name type="common">Marine diatom</name>
    <dbReference type="NCBI Taxonomy" id="159749"/>
    <lineage>
        <taxon>Eukaryota</taxon>
        <taxon>Sar</taxon>
        <taxon>Stramenopiles</taxon>
        <taxon>Ochrophyta</taxon>
        <taxon>Bacillariophyta</taxon>
        <taxon>Coscinodiscophyceae</taxon>
        <taxon>Thalassiosirophycidae</taxon>
        <taxon>Thalassiosirales</taxon>
        <taxon>Thalassiosiraceae</taxon>
        <taxon>Thalassiosira</taxon>
    </lineage>
</organism>
<dbReference type="PANTHER" id="PTHR38340:SF1">
    <property type="entry name" value="S-LAYER PROTEIN"/>
    <property type="match status" value="1"/>
</dbReference>
<feature type="non-terminal residue" evidence="4">
    <location>
        <position position="1"/>
    </location>
</feature>
<dbReference type="AlphaFoldDB" id="K0TLI0"/>
<evidence type="ECO:0000256" key="2">
    <source>
        <dbReference type="ARBA" id="ARBA00022525"/>
    </source>
</evidence>
<comment type="subcellular location">
    <subcellularLocation>
        <location evidence="1">Secreted</location>
    </subcellularLocation>
</comment>
<name>K0TLI0_THAOC</name>
<sequence>DGGDGNDRLYGHYGNDTLDGGAGEDIFDGGPGEDTLLGGAGKDTLYGGDGNDHLNGGTGNDTLSGNEGRDFLDGGAGGDLLLGGTGNDRLDGGTGNDTLSGNEGHDTAIFNGHRSNYSFSVNYNTRVVGEYDHFDWVLQVSNDNIEETDSLSSIETLEFADTTCQVASNTRDISRTMYSGVCDGELLEGNYDGIEGIVPKNRLRVYVCITCRSS</sequence>
<dbReference type="OrthoDB" id="436550at2759"/>
<gene>
    <name evidence="4" type="ORF">THAOC_02956</name>
</gene>
<dbReference type="Gene3D" id="2.150.10.10">
    <property type="entry name" value="Serralysin-like metalloprotease, C-terminal"/>
    <property type="match status" value="3"/>
</dbReference>
<evidence type="ECO:0000256" key="1">
    <source>
        <dbReference type="ARBA" id="ARBA00004613"/>
    </source>
</evidence>
<reference evidence="4 5" key="1">
    <citation type="journal article" date="2012" name="Genome Biol.">
        <title>Genome and low-iron response of an oceanic diatom adapted to chronic iron limitation.</title>
        <authorList>
            <person name="Lommer M."/>
            <person name="Specht M."/>
            <person name="Roy A.S."/>
            <person name="Kraemer L."/>
            <person name="Andreson R."/>
            <person name="Gutowska M.A."/>
            <person name="Wolf J."/>
            <person name="Bergner S.V."/>
            <person name="Schilhabel M.B."/>
            <person name="Klostermeier U.C."/>
            <person name="Beiko R.G."/>
            <person name="Rosenstiel P."/>
            <person name="Hippler M."/>
            <person name="Laroche J."/>
        </authorList>
    </citation>
    <scope>NUCLEOTIDE SEQUENCE [LARGE SCALE GENOMIC DNA]</scope>
    <source>
        <strain evidence="4 5">CCMP1005</strain>
    </source>
</reference>
<dbReference type="PANTHER" id="PTHR38340">
    <property type="entry name" value="S-LAYER PROTEIN"/>
    <property type="match status" value="1"/>
</dbReference>
<comment type="caution">
    <text evidence="4">The sequence shown here is derived from an EMBL/GenBank/DDBJ whole genome shotgun (WGS) entry which is preliminary data.</text>
</comment>
<keyword evidence="2" id="KW-0964">Secreted</keyword>
<dbReference type="GO" id="GO:0005509">
    <property type="term" value="F:calcium ion binding"/>
    <property type="evidence" value="ECO:0007669"/>
    <property type="project" value="InterPro"/>
</dbReference>
<dbReference type="Pfam" id="PF00353">
    <property type="entry name" value="HemolysinCabind"/>
    <property type="match status" value="2"/>
</dbReference>